<evidence type="ECO:0000256" key="4">
    <source>
        <dbReference type="ARBA" id="ARBA00022807"/>
    </source>
</evidence>
<proteinExistence type="inferred from homology"/>
<dbReference type="GO" id="GO:0008234">
    <property type="term" value="F:cysteine-type peptidase activity"/>
    <property type="evidence" value="ECO:0007669"/>
    <property type="project" value="UniProtKB-KW"/>
</dbReference>
<dbReference type="Gene3D" id="3.90.1720.10">
    <property type="entry name" value="endopeptidase domain like (from Nostoc punctiforme)"/>
    <property type="match status" value="1"/>
</dbReference>
<dbReference type="PANTHER" id="PTHR47053">
    <property type="entry name" value="MUREIN DD-ENDOPEPTIDASE MEPH-RELATED"/>
    <property type="match status" value="1"/>
</dbReference>
<evidence type="ECO:0000256" key="2">
    <source>
        <dbReference type="ARBA" id="ARBA00022670"/>
    </source>
</evidence>
<protein>
    <submittedName>
        <fullName evidence="6">NlpC/P60 family protein</fullName>
    </submittedName>
</protein>
<reference evidence="6 7" key="1">
    <citation type="submission" date="2017-02" db="EMBL/GenBank/DDBJ databases">
        <authorList>
            <person name="Peterson S.W."/>
        </authorList>
    </citation>
    <scope>NUCLEOTIDE SEQUENCE [LARGE SCALE GENOMIC DNA]</scope>
    <source>
        <strain evidence="6 7">P15</strain>
    </source>
</reference>
<keyword evidence="3" id="KW-0378">Hydrolase</keyword>
<dbReference type="PANTHER" id="PTHR47053:SF1">
    <property type="entry name" value="MUREIN DD-ENDOPEPTIDASE MEPH-RELATED"/>
    <property type="match status" value="1"/>
</dbReference>
<dbReference type="Pfam" id="PF00877">
    <property type="entry name" value="NLPC_P60"/>
    <property type="match status" value="1"/>
</dbReference>
<dbReference type="InterPro" id="IPR000064">
    <property type="entry name" value="NLP_P60_dom"/>
</dbReference>
<evidence type="ECO:0000256" key="1">
    <source>
        <dbReference type="ARBA" id="ARBA00007074"/>
    </source>
</evidence>
<dbReference type="InterPro" id="IPR038765">
    <property type="entry name" value="Papain-like_cys_pep_sf"/>
</dbReference>
<feature type="domain" description="NlpC/P60" evidence="5">
    <location>
        <begin position="109"/>
        <end position="235"/>
    </location>
</feature>
<dbReference type="EMBL" id="FUZV01000002">
    <property type="protein sequence ID" value="SKC77930.1"/>
    <property type="molecule type" value="Genomic_DNA"/>
</dbReference>
<sequence>MLCLAGLASPVWAQTAELPAASPDVVAPLAVAADSSNNARDAAKPATAGIREKAAEAATATLAALLPRLAATDTLPLLDRSTMVAGDLSRLLSSYSQAREGTVVMEGEGGKIQAVLKRALTLMGTPYRWGGTSPDSGFDCSGLVGYVFRTALGIELPRVSRDMASQADGQLIAKREDLKQGDLVFFGRKGRINHVGIYVGEGRFLHSPSTGNDVRVDSLTSGYWAPRFMQARRIAM</sequence>
<dbReference type="PROSITE" id="PS51935">
    <property type="entry name" value="NLPC_P60"/>
    <property type="match status" value="1"/>
</dbReference>
<dbReference type="GO" id="GO:0006508">
    <property type="term" value="P:proteolysis"/>
    <property type="evidence" value="ECO:0007669"/>
    <property type="project" value="UniProtKB-KW"/>
</dbReference>
<evidence type="ECO:0000313" key="6">
    <source>
        <dbReference type="EMBL" id="SKC77930.1"/>
    </source>
</evidence>
<evidence type="ECO:0000259" key="5">
    <source>
        <dbReference type="PROSITE" id="PS51935"/>
    </source>
</evidence>
<dbReference type="AlphaFoldDB" id="A0A1T5LPQ2"/>
<keyword evidence="2" id="KW-0645">Protease</keyword>
<organism evidence="6 7">
    <name type="scientific">Pseudoxanthomonas indica</name>
    <dbReference type="NCBI Taxonomy" id="428993"/>
    <lineage>
        <taxon>Bacteria</taxon>
        <taxon>Pseudomonadati</taxon>
        <taxon>Pseudomonadota</taxon>
        <taxon>Gammaproteobacteria</taxon>
        <taxon>Lysobacterales</taxon>
        <taxon>Lysobacteraceae</taxon>
        <taxon>Pseudoxanthomonas</taxon>
    </lineage>
</organism>
<comment type="similarity">
    <text evidence="1">Belongs to the peptidase C40 family.</text>
</comment>
<name>A0A1T5LPQ2_9GAMM</name>
<evidence type="ECO:0000313" key="7">
    <source>
        <dbReference type="Proteomes" id="UP000190341"/>
    </source>
</evidence>
<accession>A0A1T5LPQ2</accession>
<keyword evidence="4" id="KW-0788">Thiol protease</keyword>
<evidence type="ECO:0000256" key="3">
    <source>
        <dbReference type="ARBA" id="ARBA00022801"/>
    </source>
</evidence>
<dbReference type="InterPro" id="IPR051202">
    <property type="entry name" value="Peptidase_C40"/>
</dbReference>
<dbReference type="Proteomes" id="UP000190341">
    <property type="component" value="Unassembled WGS sequence"/>
</dbReference>
<dbReference type="SUPFAM" id="SSF54001">
    <property type="entry name" value="Cysteine proteinases"/>
    <property type="match status" value="1"/>
</dbReference>
<keyword evidence="7" id="KW-1185">Reference proteome</keyword>
<dbReference type="STRING" id="428993.SAMN06296058_2873"/>
<gene>
    <name evidence="6" type="ORF">SAMN06296058_2873</name>
</gene>